<proteinExistence type="predicted"/>
<dbReference type="EMBL" id="UINC01081342">
    <property type="protein sequence ID" value="SVC25095.1"/>
    <property type="molecule type" value="Genomic_DNA"/>
</dbReference>
<evidence type="ECO:0000256" key="1">
    <source>
        <dbReference type="SAM" id="MobiDB-lite"/>
    </source>
</evidence>
<evidence type="ECO:0000313" key="2">
    <source>
        <dbReference type="EMBL" id="SVC25095.1"/>
    </source>
</evidence>
<reference evidence="2" key="1">
    <citation type="submission" date="2018-05" db="EMBL/GenBank/DDBJ databases">
        <authorList>
            <person name="Lanie J.A."/>
            <person name="Ng W.-L."/>
            <person name="Kazmierczak K.M."/>
            <person name="Andrzejewski T.M."/>
            <person name="Davidsen T.M."/>
            <person name="Wayne K.J."/>
            <person name="Tettelin H."/>
            <person name="Glass J.I."/>
            <person name="Rusch D."/>
            <person name="Podicherti R."/>
            <person name="Tsui H.-C.T."/>
            <person name="Winkler M.E."/>
        </authorList>
    </citation>
    <scope>NUCLEOTIDE SEQUENCE</scope>
</reference>
<feature type="region of interest" description="Disordered" evidence="1">
    <location>
        <begin position="1"/>
        <end position="28"/>
    </location>
</feature>
<sequence>MVPKNITDLAGSQVLAEGNAEMQNLPQP</sequence>
<organism evidence="2">
    <name type="scientific">marine metagenome</name>
    <dbReference type="NCBI Taxonomy" id="408172"/>
    <lineage>
        <taxon>unclassified sequences</taxon>
        <taxon>metagenomes</taxon>
        <taxon>ecological metagenomes</taxon>
    </lineage>
</organism>
<gene>
    <name evidence="2" type="ORF">METZ01_LOCUS277949</name>
</gene>
<name>A0A382KND9_9ZZZZ</name>
<protein>
    <submittedName>
        <fullName evidence="2">Uncharacterized protein</fullName>
    </submittedName>
</protein>
<accession>A0A382KND9</accession>
<dbReference type="AlphaFoldDB" id="A0A382KND9"/>